<dbReference type="GO" id="GO:0009820">
    <property type="term" value="P:alkaloid metabolic process"/>
    <property type="evidence" value="ECO:0007669"/>
    <property type="project" value="UniProtKB-KW"/>
</dbReference>
<evidence type="ECO:0000259" key="4">
    <source>
        <dbReference type="Pfam" id="PF00407"/>
    </source>
</evidence>
<evidence type="ECO:0000256" key="3">
    <source>
        <dbReference type="SAM" id="SignalP"/>
    </source>
</evidence>
<reference evidence="5" key="1">
    <citation type="journal article" date="2009" name="Plant J.">
        <title>Targeted metabolite and transcript profiling for elucidating enzyme function: isolation of novel N-methyltransferases from three benzylisoquinoline alkaloid-producing species.</title>
        <authorList>
            <consortium name="Natural Products Genomics Resource (NAPGEN)"/>
            <person name="Liscombe D.K."/>
            <person name="Ziegler J."/>
            <person name="Schmidt J."/>
            <person name="Ammer C."/>
            <person name="Facchini P.J."/>
        </authorList>
    </citation>
    <scope>NUCLEOTIDE SEQUENCE</scope>
</reference>
<sequence length="210" mass="23341">MMKMEVVFVFLMLLGTINCQKLILTGRPFLHHQGIINQVSTVTKVIHHELEVAASADDIWTVYSWPGLAKHLPDLLPGAFEKLEIIGDGGVGTILDMTFVPGEFPHEYKEKFILVDNEHRLKKVQMIEGGYLDLGVTYYMDTIHVVPTGKDSCVIKSSTEYHVKPEFVKIVEPLITTGPLAAMADAISKLVLEHKSKSNSDEIEAAIITV</sequence>
<dbReference type="SUPFAM" id="SSF55961">
    <property type="entry name" value="Bet v1-like"/>
    <property type="match status" value="1"/>
</dbReference>
<proteinExistence type="evidence at transcript level"/>
<dbReference type="GO" id="GO:0006952">
    <property type="term" value="P:defense response"/>
    <property type="evidence" value="ECO:0007669"/>
    <property type="project" value="InterPro"/>
</dbReference>
<dbReference type="AlphaFoldDB" id="C3SBV6"/>
<dbReference type="PANTHER" id="PTHR31213">
    <property type="entry name" value="OS08G0374000 PROTEIN-RELATED"/>
    <property type="match status" value="1"/>
</dbReference>
<evidence type="ECO:0000256" key="2">
    <source>
        <dbReference type="ARBA" id="ARBA00022589"/>
    </source>
</evidence>
<comment type="similarity">
    <text evidence="1">Belongs to the BetVI family.</text>
</comment>
<name>C3SBV6_9MAGN</name>
<dbReference type="InterPro" id="IPR000916">
    <property type="entry name" value="Bet_v_I/MLP"/>
</dbReference>
<dbReference type="GO" id="GO:0005737">
    <property type="term" value="C:cytoplasm"/>
    <property type="evidence" value="ECO:0007669"/>
    <property type="project" value="TreeGrafter"/>
</dbReference>
<dbReference type="CDD" id="cd07816">
    <property type="entry name" value="Bet_v1-like"/>
    <property type="match status" value="1"/>
</dbReference>
<keyword evidence="2" id="KW-0017">Alkaloid metabolism</keyword>
<dbReference type="GO" id="GO:0004864">
    <property type="term" value="F:protein phosphatase inhibitor activity"/>
    <property type="evidence" value="ECO:0007669"/>
    <property type="project" value="TreeGrafter"/>
</dbReference>
<dbReference type="GO" id="GO:0009738">
    <property type="term" value="P:abscisic acid-activated signaling pathway"/>
    <property type="evidence" value="ECO:0007669"/>
    <property type="project" value="TreeGrafter"/>
</dbReference>
<feature type="chain" id="PRO_5002930492" evidence="3">
    <location>
        <begin position="20"/>
        <end position="210"/>
    </location>
</feature>
<organism evidence="5">
    <name type="scientific">Thalictrum flavum</name>
    <dbReference type="NCBI Taxonomy" id="150094"/>
    <lineage>
        <taxon>Eukaryota</taxon>
        <taxon>Viridiplantae</taxon>
        <taxon>Streptophyta</taxon>
        <taxon>Embryophyta</taxon>
        <taxon>Tracheophyta</taxon>
        <taxon>Spermatophyta</taxon>
        <taxon>Magnoliopsida</taxon>
        <taxon>Ranunculales</taxon>
        <taxon>Ranunculaceae</taxon>
        <taxon>Thalictroideae</taxon>
        <taxon>Thalictrum</taxon>
    </lineage>
</organism>
<dbReference type="EMBL" id="EU883006">
    <property type="protein sequence ID" value="ACO90248.1"/>
    <property type="molecule type" value="mRNA"/>
</dbReference>
<keyword evidence="3" id="KW-0732">Signal</keyword>
<dbReference type="InterPro" id="IPR023393">
    <property type="entry name" value="START-like_dom_sf"/>
</dbReference>
<dbReference type="Gene3D" id="3.30.530.20">
    <property type="match status" value="1"/>
</dbReference>
<dbReference type="Pfam" id="PF00407">
    <property type="entry name" value="Bet_v_1"/>
    <property type="match status" value="1"/>
</dbReference>
<dbReference type="SMR" id="C3SBV6"/>
<feature type="domain" description="Bet v I/Major latex protein" evidence="4">
    <location>
        <begin position="46"/>
        <end position="169"/>
    </location>
</feature>
<evidence type="ECO:0000313" key="5">
    <source>
        <dbReference type="EMBL" id="ACO90248.1"/>
    </source>
</evidence>
<dbReference type="GO" id="GO:0010427">
    <property type="term" value="F:abscisic acid binding"/>
    <property type="evidence" value="ECO:0007669"/>
    <property type="project" value="TreeGrafter"/>
</dbReference>
<evidence type="ECO:0000256" key="1">
    <source>
        <dbReference type="ARBA" id="ARBA00009744"/>
    </source>
</evidence>
<dbReference type="PANTHER" id="PTHR31213:SF19">
    <property type="entry name" value="BET V I_MAJOR LATEX PROTEIN DOMAIN-CONTAINING PROTEIN"/>
    <property type="match status" value="1"/>
</dbReference>
<protein>
    <submittedName>
        <fullName evidence="5">Norcoclaurine synthase</fullName>
    </submittedName>
</protein>
<feature type="signal peptide" evidence="3">
    <location>
        <begin position="1"/>
        <end position="19"/>
    </location>
</feature>
<dbReference type="GO" id="GO:0038023">
    <property type="term" value="F:signaling receptor activity"/>
    <property type="evidence" value="ECO:0007669"/>
    <property type="project" value="TreeGrafter"/>
</dbReference>
<dbReference type="GO" id="GO:0005634">
    <property type="term" value="C:nucleus"/>
    <property type="evidence" value="ECO:0007669"/>
    <property type="project" value="TreeGrafter"/>
</dbReference>
<dbReference type="InterPro" id="IPR050279">
    <property type="entry name" value="Plant_def-hormone_signal"/>
</dbReference>
<accession>C3SBV6</accession>